<proteinExistence type="predicted"/>
<reference evidence="1" key="2">
    <citation type="journal article" date="2015" name="Fish Shellfish Immunol.">
        <title>Early steps in the European eel (Anguilla anguilla)-Vibrio vulnificus interaction in the gills: Role of the RtxA13 toxin.</title>
        <authorList>
            <person name="Callol A."/>
            <person name="Pajuelo D."/>
            <person name="Ebbesson L."/>
            <person name="Teles M."/>
            <person name="MacKenzie S."/>
            <person name="Amaro C."/>
        </authorList>
    </citation>
    <scope>NUCLEOTIDE SEQUENCE</scope>
</reference>
<name>A0A0E9PU01_ANGAN</name>
<sequence>MSLADSSPQLQWNFEAMRPLFETFWQILHFESTLFIKCSIPYQYIPEFILYICFTVQIQQNIGSWY</sequence>
<protein>
    <submittedName>
        <fullName evidence="1">Uncharacterized protein</fullName>
    </submittedName>
</protein>
<reference evidence="1" key="1">
    <citation type="submission" date="2014-11" db="EMBL/GenBank/DDBJ databases">
        <authorList>
            <person name="Amaro Gonzalez C."/>
        </authorList>
    </citation>
    <scope>NUCLEOTIDE SEQUENCE</scope>
</reference>
<organism evidence="1">
    <name type="scientific">Anguilla anguilla</name>
    <name type="common">European freshwater eel</name>
    <name type="synonym">Muraena anguilla</name>
    <dbReference type="NCBI Taxonomy" id="7936"/>
    <lineage>
        <taxon>Eukaryota</taxon>
        <taxon>Metazoa</taxon>
        <taxon>Chordata</taxon>
        <taxon>Craniata</taxon>
        <taxon>Vertebrata</taxon>
        <taxon>Euteleostomi</taxon>
        <taxon>Actinopterygii</taxon>
        <taxon>Neopterygii</taxon>
        <taxon>Teleostei</taxon>
        <taxon>Anguilliformes</taxon>
        <taxon>Anguillidae</taxon>
        <taxon>Anguilla</taxon>
    </lineage>
</organism>
<dbReference type="AlphaFoldDB" id="A0A0E9PU01"/>
<accession>A0A0E9PU01</accession>
<evidence type="ECO:0000313" key="1">
    <source>
        <dbReference type="EMBL" id="JAH07323.1"/>
    </source>
</evidence>
<dbReference type="EMBL" id="GBXM01101254">
    <property type="protein sequence ID" value="JAH07323.1"/>
    <property type="molecule type" value="Transcribed_RNA"/>
</dbReference>